<feature type="region of interest" description="Disordered" evidence="3">
    <location>
        <begin position="59"/>
        <end position="84"/>
    </location>
</feature>
<comment type="subcellular location">
    <subcellularLocation>
        <location evidence="1">Nucleus</location>
    </subcellularLocation>
</comment>
<evidence type="ECO:0000313" key="7">
    <source>
        <dbReference type="Proteomes" id="UP000742024"/>
    </source>
</evidence>
<dbReference type="GO" id="GO:0000976">
    <property type="term" value="F:transcription cis-regulatory region binding"/>
    <property type="evidence" value="ECO:0007669"/>
    <property type="project" value="TreeGrafter"/>
</dbReference>
<feature type="compositionally biased region" description="Low complexity" evidence="3">
    <location>
        <begin position="70"/>
        <end position="84"/>
    </location>
</feature>
<feature type="compositionally biased region" description="Low complexity" evidence="3">
    <location>
        <begin position="114"/>
        <end position="127"/>
    </location>
</feature>
<dbReference type="Proteomes" id="UP000784919">
    <property type="component" value="Unassembled WGS sequence"/>
</dbReference>
<dbReference type="InterPro" id="IPR036864">
    <property type="entry name" value="Zn2-C6_fun-type_DNA-bd_sf"/>
</dbReference>
<evidence type="ECO:0000313" key="6">
    <source>
        <dbReference type="EMBL" id="KAG5972968.1"/>
    </source>
</evidence>
<evidence type="ECO:0000313" key="5">
    <source>
        <dbReference type="EMBL" id="KAG5962563.1"/>
    </source>
</evidence>
<dbReference type="OrthoDB" id="5380854at2759"/>
<keyword evidence="2" id="KW-0539">Nucleus</keyword>
<dbReference type="AlphaFoldDB" id="A0A9P7SR62"/>
<dbReference type="Gene3D" id="4.10.240.10">
    <property type="entry name" value="Zn(2)-C6 fungal-type DNA-binding domain"/>
    <property type="match status" value="1"/>
</dbReference>
<evidence type="ECO:0000256" key="2">
    <source>
        <dbReference type="ARBA" id="ARBA00023242"/>
    </source>
</evidence>
<dbReference type="GO" id="GO:0000981">
    <property type="term" value="F:DNA-binding transcription factor activity, RNA polymerase II-specific"/>
    <property type="evidence" value="ECO:0007669"/>
    <property type="project" value="InterPro"/>
</dbReference>
<dbReference type="Pfam" id="PF00172">
    <property type="entry name" value="Zn_clus"/>
    <property type="match status" value="1"/>
</dbReference>
<keyword evidence="7" id="KW-1185">Reference proteome</keyword>
<organism evidence="6 8">
    <name type="scientific">Claviceps arundinis</name>
    <dbReference type="NCBI Taxonomy" id="1623583"/>
    <lineage>
        <taxon>Eukaryota</taxon>
        <taxon>Fungi</taxon>
        <taxon>Dikarya</taxon>
        <taxon>Ascomycota</taxon>
        <taxon>Pezizomycotina</taxon>
        <taxon>Sordariomycetes</taxon>
        <taxon>Hypocreomycetidae</taxon>
        <taxon>Hypocreales</taxon>
        <taxon>Clavicipitaceae</taxon>
        <taxon>Claviceps</taxon>
    </lineage>
</organism>
<dbReference type="GO" id="GO:0005634">
    <property type="term" value="C:nucleus"/>
    <property type="evidence" value="ECO:0007669"/>
    <property type="project" value="UniProtKB-SubCell"/>
</dbReference>
<reference evidence="6 7" key="1">
    <citation type="journal article" date="2020" name="bioRxiv">
        <title>Whole genome comparisons of ergot fungi reveals the divergence and evolution of species within the genus Claviceps are the result of varying mechanisms driving genome evolution and host range expansion.</title>
        <authorList>
            <person name="Wyka S.A."/>
            <person name="Mondo S.J."/>
            <person name="Liu M."/>
            <person name="Dettman J."/>
            <person name="Nalam V."/>
            <person name="Broders K.D."/>
        </authorList>
    </citation>
    <scope>NUCLEOTIDE SEQUENCE</scope>
    <source>
        <strain evidence="6">CCC 1102</strain>
        <strain evidence="5 7">LM583</strain>
    </source>
</reference>
<evidence type="ECO:0000256" key="1">
    <source>
        <dbReference type="ARBA" id="ARBA00004123"/>
    </source>
</evidence>
<dbReference type="SMART" id="SM00066">
    <property type="entry name" value="GAL4"/>
    <property type="match status" value="1"/>
</dbReference>
<dbReference type="Pfam" id="PF11951">
    <property type="entry name" value="Fungal_trans_2"/>
    <property type="match status" value="1"/>
</dbReference>
<dbReference type="PANTHER" id="PTHR37534:SF51">
    <property type="entry name" value="ACRIFLAVINE SENSITIVITY CONTROL PROTEIN ACR-2"/>
    <property type="match status" value="1"/>
</dbReference>
<dbReference type="InterPro" id="IPR021858">
    <property type="entry name" value="Fun_TF"/>
</dbReference>
<dbReference type="Proteomes" id="UP000742024">
    <property type="component" value="Unassembled WGS sequence"/>
</dbReference>
<dbReference type="InterPro" id="IPR001138">
    <property type="entry name" value="Zn2Cys6_DnaBD"/>
</dbReference>
<feature type="domain" description="Zn(2)-C6 fungal-type" evidence="4">
    <location>
        <begin position="10"/>
        <end position="38"/>
    </location>
</feature>
<dbReference type="CDD" id="cd00067">
    <property type="entry name" value="GAL4"/>
    <property type="match status" value="1"/>
</dbReference>
<comment type="caution">
    <text evidence="6">The sequence shown here is derived from an EMBL/GenBank/DDBJ whole genome shotgun (WGS) entry which is preliminary data.</text>
</comment>
<protein>
    <recommendedName>
        <fullName evidence="4">Zn(2)-C6 fungal-type domain-containing protein</fullName>
    </recommendedName>
</protein>
<name>A0A9P7SR62_9HYPO</name>
<dbReference type="EMBL" id="SRPS01000039">
    <property type="protein sequence ID" value="KAG5972968.1"/>
    <property type="molecule type" value="Genomic_DNA"/>
</dbReference>
<sequence>MDAVNPPTKACHNCRKQRLRCDRSYPQCNKCVNSGRVCLGYGKLLRWTGAVATRGKYAGRTSSAPLAGDASPSKSGAASRSASRSAARSAVRSASASTSASASASESVAAAASSTGSVTGSLSETSENLSVITPAKPESRSSVTPYASPQTVNVGALRYDGTQEDGDVQLVVQSHPRASSEFSLASPWVLVDPLYQDMQYGHRHYLSYFATRVCKDLVSHDLPDRNPFRGLIPLTRAHPLLQHIIVAASASHMSNLVRAPLTSRDSDVGESLRAMIHQASRRALNDALLAKATALGLMRGAVENMKTTGADVILAAALFFINVELIESGKHGWKAHLEGAGRIMSLLQPTMGAETTLRDYMLSDCFIYFIMASAFMPAVSLDSQSYFKPAQIISILRRAAANNYLCSPPEILVILYSASQLSNTSSDASNADEIRDAGLKLLQEAQSFDIDAWANDARNVEYMPGVPIQSRVHAGSAHRLAACLYILQAIPSLAEIANHDEVVRRLSDNIIEHLSCISDEDPNFKATTWPTFIAGAEARDPPRRDWVMNRLKRLVVSCPWGFLYTAMDTLQSIWDLDGKVMATKSWVQLLKDPDLNFLIV</sequence>
<dbReference type="SUPFAM" id="SSF57701">
    <property type="entry name" value="Zn2/Cys6 DNA-binding domain"/>
    <property type="match status" value="1"/>
</dbReference>
<evidence type="ECO:0000313" key="8">
    <source>
        <dbReference type="Proteomes" id="UP000784919"/>
    </source>
</evidence>
<dbReference type="GO" id="GO:0008270">
    <property type="term" value="F:zinc ion binding"/>
    <property type="evidence" value="ECO:0007669"/>
    <property type="project" value="InterPro"/>
</dbReference>
<evidence type="ECO:0000259" key="4">
    <source>
        <dbReference type="PROSITE" id="PS50048"/>
    </source>
</evidence>
<feature type="region of interest" description="Disordered" evidence="3">
    <location>
        <begin position="114"/>
        <end position="147"/>
    </location>
</feature>
<evidence type="ECO:0000256" key="3">
    <source>
        <dbReference type="SAM" id="MobiDB-lite"/>
    </source>
</evidence>
<gene>
    <name evidence="6" type="ORF">E4U56_005454</name>
    <name evidence="5" type="ORF">E4U57_006940</name>
</gene>
<dbReference type="PANTHER" id="PTHR37534">
    <property type="entry name" value="TRANSCRIPTIONAL ACTIVATOR PROTEIN UGA3"/>
    <property type="match status" value="1"/>
</dbReference>
<dbReference type="EMBL" id="SRPR01000065">
    <property type="protein sequence ID" value="KAG5962563.1"/>
    <property type="molecule type" value="Genomic_DNA"/>
</dbReference>
<dbReference type="PROSITE" id="PS50048">
    <property type="entry name" value="ZN2_CY6_FUNGAL_2"/>
    <property type="match status" value="1"/>
</dbReference>
<accession>A0A9P7SR62</accession>
<dbReference type="GO" id="GO:0045944">
    <property type="term" value="P:positive regulation of transcription by RNA polymerase II"/>
    <property type="evidence" value="ECO:0007669"/>
    <property type="project" value="TreeGrafter"/>
</dbReference>
<dbReference type="PROSITE" id="PS00463">
    <property type="entry name" value="ZN2_CY6_FUNGAL_1"/>
    <property type="match status" value="1"/>
</dbReference>
<proteinExistence type="predicted"/>